<dbReference type="Gene3D" id="3.40.50.1110">
    <property type="entry name" value="SGNH hydrolase"/>
    <property type="match status" value="1"/>
</dbReference>
<dbReference type="RefSeq" id="WP_131012572.1">
    <property type="nucleotide sequence ID" value="NZ_SIRE01000005.1"/>
</dbReference>
<proteinExistence type="predicted"/>
<keyword evidence="3" id="KW-1185">Reference proteome</keyword>
<dbReference type="InterPro" id="IPR036514">
    <property type="entry name" value="SGNH_hydro_sf"/>
</dbReference>
<feature type="domain" description="SGNH hydrolase-type esterase" evidence="1">
    <location>
        <begin position="11"/>
        <end position="201"/>
    </location>
</feature>
<reference evidence="2 3" key="1">
    <citation type="submission" date="2019-02" db="EMBL/GenBank/DDBJ databases">
        <title>Paenibacillus sp. nov., isolated from surface-sterilized tissue of Thalictrum simplex L.</title>
        <authorList>
            <person name="Tuo L."/>
        </authorList>
    </citation>
    <scope>NUCLEOTIDE SEQUENCE [LARGE SCALE GENOMIC DNA]</scope>
    <source>
        <strain evidence="2 3">N2SHLJ1</strain>
    </source>
</reference>
<dbReference type="InterPro" id="IPR013830">
    <property type="entry name" value="SGNH_hydro"/>
</dbReference>
<name>A0A4Q9DZ04_9BACL</name>
<dbReference type="SUPFAM" id="SSF52266">
    <property type="entry name" value="SGNH hydrolase"/>
    <property type="match status" value="1"/>
</dbReference>
<dbReference type="OrthoDB" id="388542at2"/>
<comment type="caution">
    <text evidence="2">The sequence shown here is derived from an EMBL/GenBank/DDBJ whole genome shotgun (WGS) entry which is preliminary data.</text>
</comment>
<evidence type="ECO:0000313" key="3">
    <source>
        <dbReference type="Proteomes" id="UP000293142"/>
    </source>
</evidence>
<dbReference type="Proteomes" id="UP000293142">
    <property type="component" value="Unassembled WGS sequence"/>
</dbReference>
<dbReference type="AlphaFoldDB" id="A0A4Q9DZ04"/>
<dbReference type="EMBL" id="SIRE01000005">
    <property type="protein sequence ID" value="TBL80480.1"/>
    <property type="molecule type" value="Genomic_DNA"/>
</dbReference>
<dbReference type="PANTHER" id="PTHR30383:SF29">
    <property type="entry name" value="SGNH HYDROLASE-TYPE ESTERASE DOMAIN-CONTAINING PROTEIN"/>
    <property type="match status" value="1"/>
</dbReference>
<evidence type="ECO:0000313" key="2">
    <source>
        <dbReference type="EMBL" id="TBL80480.1"/>
    </source>
</evidence>
<protein>
    <submittedName>
        <fullName evidence="2">Lipolytic enzyme, G-D-S-L</fullName>
    </submittedName>
</protein>
<dbReference type="PANTHER" id="PTHR30383">
    <property type="entry name" value="THIOESTERASE 1/PROTEASE 1/LYSOPHOSPHOLIPASE L1"/>
    <property type="match status" value="1"/>
</dbReference>
<dbReference type="InterPro" id="IPR051532">
    <property type="entry name" value="Ester_Hydrolysis_Enzymes"/>
</dbReference>
<dbReference type="Pfam" id="PF13472">
    <property type="entry name" value="Lipase_GDSL_2"/>
    <property type="match status" value="1"/>
</dbReference>
<gene>
    <name evidence="2" type="ORF">EYB31_06960</name>
</gene>
<organism evidence="2 3">
    <name type="scientific">Paenibacillus thalictri</name>
    <dbReference type="NCBI Taxonomy" id="2527873"/>
    <lineage>
        <taxon>Bacteria</taxon>
        <taxon>Bacillati</taxon>
        <taxon>Bacillota</taxon>
        <taxon>Bacilli</taxon>
        <taxon>Bacillales</taxon>
        <taxon>Paenibacillaceae</taxon>
        <taxon>Paenibacillus</taxon>
    </lineage>
</organism>
<accession>A0A4Q9DZ04</accession>
<sequence length="218" mass="23664">MKQALTKTIVCFGDSNTWGYNAETGSRFDEKTRWTGLLASDLGSSYRVIEEGLSGRTSVCEDPLFEGLSGISYIHPCLMSHSPLDLVVIMLGTNDTKDRFGLTSFNIAQGIVRLARKAKATEAGIGGQPPEVLVIAPPPIGEKYIDTAVGKPMGTQCSVKSLELADHLAQLLQGTGIHFADSKEHVAMNEVDYMHLDTEGHLIMAKFIRDRVANILKG</sequence>
<evidence type="ECO:0000259" key="1">
    <source>
        <dbReference type="Pfam" id="PF13472"/>
    </source>
</evidence>